<proteinExistence type="predicted"/>
<evidence type="ECO:0000313" key="2">
    <source>
        <dbReference type="Proteomes" id="UP000675881"/>
    </source>
</evidence>
<sequence length="86" mass="10047">MEDSGDKRKFLSRGLTPNIITNKMSEMHNKVLEFVIGFESAQKSNDLLLSHWEDAVEDFDSYSRTLRALKKLFTCRITKLHSTLRR</sequence>
<gene>
    <name evidence="1" type="ORF">LSAA_13936</name>
</gene>
<protein>
    <submittedName>
        <fullName evidence="1">(salmon louse) hypothetical protein</fullName>
    </submittedName>
</protein>
<organism evidence="1 2">
    <name type="scientific">Lepeophtheirus salmonis</name>
    <name type="common">Salmon louse</name>
    <name type="synonym">Caligus salmonis</name>
    <dbReference type="NCBI Taxonomy" id="72036"/>
    <lineage>
        <taxon>Eukaryota</taxon>
        <taxon>Metazoa</taxon>
        <taxon>Ecdysozoa</taxon>
        <taxon>Arthropoda</taxon>
        <taxon>Crustacea</taxon>
        <taxon>Multicrustacea</taxon>
        <taxon>Hexanauplia</taxon>
        <taxon>Copepoda</taxon>
        <taxon>Siphonostomatoida</taxon>
        <taxon>Caligidae</taxon>
        <taxon>Lepeophtheirus</taxon>
    </lineage>
</organism>
<accession>A0A7R8HDH8</accession>
<dbReference type="AlphaFoldDB" id="A0A7R8HDH8"/>
<keyword evidence="2" id="KW-1185">Reference proteome</keyword>
<reference evidence="1" key="1">
    <citation type="submission" date="2021-02" db="EMBL/GenBank/DDBJ databases">
        <authorList>
            <person name="Bekaert M."/>
        </authorList>
    </citation>
    <scope>NUCLEOTIDE SEQUENCE</scope>
    <source>
        <strain evidence="1">IoA-00</strain>
    </source>
</reference>
<name>A0A7R8HDH8_LEPSM</name>
<dbReference type="EMBL" id="HG994587">
    <property type="protein sequence ID" value="CAF3026645.1"/>
    <property type="molecule type" value="Genomic_DNA"/>
</dbReference>
<dbReference type="Proteomes" id="UP000675881">
    <property type="component" value="Chromosome 8"/>
</dbReference>
<evidence type="ECO:0000313" key="1">
    <source>
        <dbReference type="EMBL" id="CAF3026645.1"/>
    </source>
</evidence>